<dbReference type="HAMAP" id="MF_01477">
    <property type="entry name" value="Iojap_RsfS"/>
    <property type="match status" value="1"/>
</dbReference>
<comment type="similarity">
    <text evidence="1 2">Belongs to the Iojap/RsfS family.</text>
</comment>
<dbReference type="AlphaFoldDB" id="A0A9D1V7G7"/>
<dbReference type="PANTHER" id="PTHR21043">
    <property type="entry name" value="IOJAP SUPERFAMILY ORTHOLOG"/>
    <property type="match status" value="1"/>
</dbReference>
<keyword evidence="2" id="KW-0963">Cytoplasm</keyword>
<name>A0A9D1V7G7_9FIRM</name>
<dbReference type="GO" id="GO:0017148">
    <property type="term" value="P:negative regulation of translation"/>
    <property type="evidence" value="ECO:0007669"/>
    <property type="project" value="UniProtKB-UniRule"/>
</dbReference>
<reference evidence="3" key="1">
    <citation type="journal article" date="2021" name="PeerJ">
        <title>Extensive microbial diversity within the chicken gut microbiome revealed by metagenomics and culture.</title>
        <authorList>
            <person name="Gilroy R."/>
            <person name="Ravi A."/>
            <person name="Getino M."/>
            <person name="Pursley I."/>
            <person name="Horton D.L."/>
            <person name="Alikhan N.F."/>
            <person name="Baker D."/>
            <person name="Gharbi K."/>
            <person name="Hall N."/>
            <person name="Watson M."/>
            <person name="Adriaenssens E.M."/>
            <person name="Foster-Nyarko E."/>
            <person name="Jarju S."/>
            <person name="Secka A."/>
            <person name="Antonio M."/>
            <person name="Oren A."/>
            <person name="Chaudhuri R.R."/>
            <person name="La Ragione R."/>
            <person name="Hildebrand F."/>
            <person name="Pallen M.J."/>
        </authorList>
    </citation>
    <scope>NUCLEOTIDE SEQUENCE</scope>
    <source>
        <strain evidence="3">811</strain>
    </source>
</reference>
<gene>
    <name evidence="2 3" type="primary">rsfS</name>
    <name evidence="3" type="ORF">H9741_01720</name>
</gene>
<sequence>MQSLEFTKQICAFLSSKKAEDILYVDVREKTVLCDYFVICSGRNTTQVKALCENLEEKFSKEGIEPRRSEGVREGRWGVIDYGDVIVHVFNDESRLFYHLERLWDEGNNVQRYTD</sequence>
<dbReference type="InterPro" id="IPR043519">
    <property type="entry name" value="NT_sf"/>
</dbReference>
<proteinExistence type="inferred from homology"/>
<dbReference type="GO" id="GO:0005737">
    <property type="term" value="C:cytoplasm"/>
    <property type="evidence" value="ECO:0007669"/>
    <property type="project" value="UniProtKB-SubCell"/>
</dbReference>
<dbReference type="Pfam" id="PF02410">
    <property type="entry name" value="RsfS"/>
    <property type="match status" value="1"/>
</dbReference>
<comment type="subunit">
    <text evidence="2">Interacts with ribosomal protein uL14 (rplN).</text>
</comment>
<dbReference type="NCBIfam" id="TIGR00090">
    <property type="entry name" value="rsfS_iojap_ybeB"/>
    <property type="match status" value="1"/>
</dbReference>
<dbReference type="Gene3D" id="3.30.460.10">
    <property type="entry name" value="Beta Polymerase, domain 2"/>
    <property type="match status" value="1"/>
</dbReference>
<accession>A0A9D1V7G7</accession>
<organism evidence="3 4">
    <name type="scientific">Candidatus Borkfalkia faecipullorum</name>
    <dbReference type="NCBI Taxonomy" id="2838510"/>
    <lineage>
        <taxon>Bacteria</taxon>
        <taxon>Bacillati</taxon>
        <taxon>Bacillota</taxon>
        <taxon>Clostridia</taxon>
        <taxon>Christensenellales</taxon>
        <taxon>Christensenellaceae</taxon>
        <taxon>Candidatus Borkfalkia</taxon>
    </lineage>
</organism>
<comment type="caution">
    <text evidence="3">The sequence shown here is derived from an EMBL/GenBank/DDBJ whole genome shotgun (WGS) entry which is preliminary data.</text>
</comment>
<dbReference type="GO" id="GO:0090071">
    <property type="term" value="P:negative regulation of ribosome biogenesis"/>
    <property type="evidence" value="ECO:0007669"/>
    <property type="project" value="UniProtKB-UniRule"/>
</dbReference>
<dbReference type="PANTHER" id="PTHR21043:SF0">
    <property type="entry name" value="MITOCHONDRIAL ASSEMBLY OF RIBOSOMAL LARGE SUBUNIT PROTEIN 1"/>
    <property type="match status" value="1"/>
</dbReference>
<comment type="function">
    <text evidence="2">Functions as a ribosomal silencing factor. Interacts with ribosomal protein uL14 (rplN), blocking formation of intersubunit bridge B8. Prevents association of the 30S and 50S ribosomal subunits and the formation of functional ribosomes, thus repressing translation.</text>
</comment>
<dbReference type="Proteomes" id="UP000824204">
    <property type="component" value="Unassembled WGS sequence"/>
</dbReference>
<evidence type="ECO:0000313" key="3">
    <source>
        <dbReference type="EMBL" id="HIX07169.1"/>
    </source>
</evidence>
<keyword evidence="2" id="KW-0810">Translation regulation</keyword>
<comment type="subcellular location">
    <subcellularLocation>
        <location evidence="2">Cytoplasm</location>
    </subcellularLocation>
</comment>
<reference evidence="3" key="2">
    <citation type="submission" date="2021-04" db="EMBL/GenBank/DDBJ databases">
        <authorList>
            <person name="Gilroy R."/>
        </authorList>
    </citation>
    <scope>NUCLEOTIDE SEQUENCE</scope>
    <source>
        <strain evidence="3">811</strain>
    </source>
</reference>
<evidence type="ECO:0000313" key="4">
    <source>
        <dbReference type="Proteomes" id="UP000824204"/>
    </source>
</evidence>
<dbReference type="InterPro" id="IPR004394">
    <property type="entry name" value="Iojap/RsfS/C7orf30"/>
</dbReference>
<evidence type="ECO:0000256" key="2">
    <source>
        <dbReference type="HAMAP-Rule" id="MF_01477"/>
    </source>
</evidence>
<keyword evidence="2" id="KW-0678">Repressor</keyword>
<dbReference type="SUPFAM" id="SSF81301">
    <property type="entry name" value="Nucleotidyltransferase"/>
    <property type="match status" value="1"/>
</dbReference>
<evidence type="ECO:0000256" key="1">
    <source>
        <dbReference type="ARBA" id="ARBA00010574"/>
    </source>
</evidence>
<dbReference type="GO" id="GO:0043023">
    <property type="term" value="F:ribosomal large subunit binding"/>
    <property type="evidence" value="ECO:0007669"/>
    <property type="project" value="TreeGrafter"/>
</dbReference>
<dbReference type="EMBL" id="DXFX01000023">
    <property type="protein sequence ID" value="HIX07169.1"/>
    <property type="molecule type" value="Genomic_DNA"/>
</dbReference>
<dbReference type="GO" id="GO:0042256">
    <property type="term" value="P:cytosolic ribosome assembly"/>
    <property type="evidence" value="ECO:0007669"/>
    <property type="project" value="UniProtKB-UniRule"/>
</dbReference>
<protein>
    <recommendedName>
        <fullName evidence="2">Ribosomal silencing factor RsfS</fullName>
    </recommendedName>
</protein>